<evidence type="ECO:0000313" key="2">
    <source>
        <dbReference type="EMBL" id="EJK53194.1"/>
    </source>
</evidence>
<dbReference type="AlphaFoldDB" id="K0RLR9"/>
<comment type="caution">
    <text evidence="2">The sequence shown here is derived from an EMBL/GenBank/DDBJ whole genome shotgun (WGS) entry which is preliminary data.</text>
</comment>
<proteinExistence type="predicted"/>
<keyword evidence="3" id="KW-1185">Reference proteome</keyword>
<gene>
    <name evidence="2" type="ORF">THAOC_27424</name>
</gene>
<protein>
    <submittedName>
        <fullName evidence="2">Uncharacterized protein</fullName>
    </submittedName>
</protein>
<dbReference type="EMBL" id="AGNL01038301">
    <property type="protein sequence ID" value="EJK53194.1"/>
    <property type="molecule type" value="Genomic_DNA"/>
</dbReference>
<name>K0RLR9_THAOC</name>
<organism evidence="2 3">
    <name type="scientific">Thalassiosira oceanica</name>
    <name type="common">Marine diatom</name>
    <dbReference type="NCBI Taxonomy" id="159749"/>
    <lineage>
        <taxon>Eukaryota</taxon>
        <taxon>Sar</taxon>
        <taxon>Stramenopiles</taxon>
        <taxon>Ochrophyta</taxon>
        <taxon>Bacillariophyta</taxon>
        <taxon>Coscinodiscophyceae</taxon>
        <taxon>Thalassiosirophycidae</taxon>
        <taxon>Thalassiosirales</taxon>
        <taxon>Thalassiosiraceae</taxon>
        <taxon>Thalassiosira</taxon>
    </lineage>
</organism>
<reference evidence="2 3" key="1">
    <citation type="journal article" date="2012" name="Genome Biol.">
        <title>Genome and low-iron response of an oceanic diatom adapted to chronic iron limitation.</title>
        <authorList>
            <person name="Lommer M."/>
            <person name="Specht M."/>
            <person name="Roy A.S."/>
            <person name="Kraemer L."/>
            <person name="Andreson R."/>
            <person name="Gutowska M.A."/>
            <person name="Wolf J."/>
            <person name="Bergner S.V."/>
            <person name="Schilhabel M.B."/>
            <person name="Klostermeier U.C."/>
            <person name="Beiko R.G."/>
            <person name="Rosenstiel P."/>
            <person name="Hippler M."/>
            <person name="Laroche J."/>
        </authorList>
    </citation>
    <scope>NUCLEOTIDE SEQUENCE [LARGE SCALE GENOMIC DNA]</scope>
    <source>
        <strain evidence="2 3">CCMP1005</strain>
    </source>
</reference>
<evidence type="ECO:0000256" key="1">
    <source>
        <dbReference type="SAM" id="MobiDB-lite"/>
    </source>
</evidence>
<feature type="compositionally biased region" description="Low complexity" evidence="1">
    <location>
        <begin position="15"/>
        <end position="29"/>
    </location>
</feature>
<dbReference type="Proteomes" id="UP000266841">
    <property type="component" value="Unassembled WGS sequence"/>
</dbReference>
<sequence length="88" mass="9392">MTAMKSPMPIRSCVGGADPGPLSSPSGPKGTRGLVYPPNIRRRSELPRITAYYCPPGAQTVGAGWLALRCHRRSTFSHSSGKALHETT</sequence>
<feature type="non-terminal residue" evidence="2">
    <location>
        <position position="88"/>
    </location>
</feature>
<accession>K0RLR9</accession>
<evidence type="ECO:0000313" key="3">
    <source>
        <dbReference type="Proteomes" id="UP000266841"/>
    </source>
</evidence>
<feature type="region of interest" description="Disordered" evidence="1">
    <location>
        <begin position="1"/>
        <end position="37"/>
    </location>
</feature>